<evidence type="ECO:0000256" key="9">
    <source>
        <dbReference type="SAM" id="MobiDB-lite"/>
    </source>
</evidence>
<evidence type="ECO:0000313" key="13">
    <source>
        <dbReference type="Proteomes" id="UP000265631"/>
    </source>
</evidence>
<reference evidence="12 13" key="1">
    <citation type="journal article" date="2018" name="PLoS Pathog.">
        <title>Evolution of structural diversity of trichothecenes, a family of toxins produced by plant pathogenic and entomopathogenic fungi.</title>
        <authorList>
            <person name="Proctor R.H."/>
            <person name="McCormick S.P."/>
            <person name="Kim H.S."/>
            <person name="Cardoza R.E."/>
            <person name="Stanley A.M."/>
            <person name="Lindo L."/>
            <person name="Kelly A."/>
            <person name="Brown D.W."/>
            <person name="Lee T."/>
            <person name="Vaughan M.M."/>
            <person name="Alexander N.J."/>
            <person name="Busman M."/>
            <person name="Gutierrez S."/>
        </authorList>
    </citation>
    <scope>NUCLEOTIDE SEQUENCE [LARGE SCALE GENOMIC DNA]</scope>
    <source>
        <strain evidence="12 13">NRRL 13405</strain>
    </source>
</reference>
<evidence type="ECO:0000256" key="4">
    <source>
        <dbReference type="ARBA" id="ARBA00022475"/>
    </source>
</evidence>
<feature type="transmembrane region" description="Helical" evidence="10">
    <location>
        <begin position="808"/>
        <end position="826"/>
    </location>
</feature>
<dbReference type="CDD" id="cd17323">
    <property type="entry name" value="MFS_Tpo1_MDR_like"/>
    <property type="match status" value="1"/>
</dbReference>
<dbReference type="InterPro" id="IPR011701">
    <property type="entry name" value="MFS"/>
</dbReference>
<evidence type="ECO:0000256" key="6">
    <source>
        <dbReference type="ARBA" id="ARBA00022989"/>
    </source>
</evidence>
<keyword evidence="6 10" id="KW-1133">Transmembrane helix</keyword>
<feature type="transmembrane region" description="Helical" evidence="10">
    <location>
        <begin position="653"/>
        <end position="673"/>
    </location>
</feature>
<dbReference type="Proteomes" id="UP000265631">
    <property type="component" value="Unassembled WGS sequence"/>
</dbReference>
<feature type="transmembrane region" description="Helical" evidence="10">
    <location>
        <begin position="308"/>
        <end position="328"/>
    </location>
</feature>
<proteinExistence type="inferred from homology"/>
<evidence type="ECO:0000256" key="8">
    <source>
        <dbReference type="ARBA" id="ARBA00023180"/>
    </source>
</evidence>
<comment type="similarity">
    <text evidence="3">Belongs to the major facilitator superfamily.</text>
</comment>
<organism evidence="12 13">
    <name type="scientific">Fusarium flagelliforme</name>
    <dbReference type="NCBI Taxonomy" id="2675880"/>
    <lineage>
        <taxon>Eukaryota</taxon>
        <taxon>Fungi</taxon>
        <taxon>Dikarya</taxon>
        <taxon>Ascomycota</taxon>
        <taxon>Pezizomycotina</taxon>
        <taxon>Sordariomycetes</taxon>
        <taxon>Hypocreomycetidae</taxon>
        <taxon>Hypocreales</taxon>
        <taxon>Nectriaceae</taxon>
        <taxon>Fusarium</taxon>
        <taxon>Fusarium incarnatum-equiseti species complex</taxon>
    </lineage>
</organism>
<dbReference type="SUPFAM" id="SSF103473">
    <property type="entry name" value="MFS general substrate transporter"/>
    <property type="match status" value="1"/>
</dbReference>
<feature type="transmembrane region" description="Helical" evidence="10">
    <location>
        <begin position="348"/>
        <end position="370"/>
    </location>
</feature>
<evidence type="ECO:0000313" key="12">
    <source>
        <dbReference type="EMBL" id="RFN43766.1"/>
    </source>
</evidence>
<feature type="transmembrane region" description="Helical" evidence="10">
    <location>
        <begin position="463"/>
        <end position="484"/>
    </location>
</feature>
<accession>A0A395M7D7</accession>
<keyword evidence="8" id="KW-0325">Glycoprotein</keyword>
<dbReference type="FunFam" id="1.20.1250.20:FF:000082">
    <property type="entry name" value="MFS multidrug transporter, putative"/>
    <property type="match status" value="1"/>
</dbReference>
<feature type="transmembrane region" description="Helical" evidence="10">
    <location>
        <begin position="733"/>
        <end position="754"/>
    </location>
</feature>
<dbReference type="PANTHER" id="PTHR23502">
    <property type="entry name" value="MAJOR FACILITATOR SUPERFAMILY"/>
    <property type="match status" value="1"/>
</dbReference>
<feature type="transmembrane region" description="Helical" evidence="10">
    <location>
        <begin position="200"/>
        <end position="223"/>
    </location>
</feature>
<feature type="transmembrane region" description="Helical" evidence="10">
    <location>
        <begin position="516"/>
        <end position="535"/>
    </location>
</feature>
<keyword evidence="7 10" id="KW-0472">Membrane</keyword>
<gene>
    <name evidence="12" type="ORF">FIE12Z_12013</name>
</gene>
<evidence type="ECO:0000256" key="10">
    <source>
        <dbReference type="SAM" id="Phobius"/>
    </source>
</evidence>
<dbReference type="GO" id="GO:0022857">
    <property type="term" value="F:transmembrane transporter activity"/>
    <property type="evidence" value="ECO:0007669"/>
    <property type="project" value="InterPro"/>
</dbReference>
<dbReference type="PANTHER" id="PTHR23502:SF74">
    <property type="entry name" value="MAJOR FACILITATOR SUPERFAMILY (MFS) PROFILE DOMAIN-CONTAINING PROTEIN"/>
    <property type="match status" value="1"/>
</dbReference>
<feature type="transmembrane region" description="Helical" evidence="10">
    <location>
        <begin position="229"/>
        <end position="257"/>
    </location>
</feature>
<evidence type="ECO:0000259" key="11">
    <source>
        <dbReference type="PROSITE" id="PS50850"/>
    </source>
</evidence>
<feature type="transmembrane region" description="Helical" evidence="10">
    <location>
        <begin position="141"/>
        <end position="160"/>
    </location>
</feature>
<feature type="transmembrane region" description="Helical" evidence="10">
    <location>
        <begin position="390"/>
        <end position="409"/>
    </location>
</feature>
<dbReference type="InterPro" id="IPR020846">
    <property type="entry name" value="MFS_dom"/>
</dbReference>
<evidence type="ECO:0000256" key="5">
    <source>
        <dbReference type="ARBA" id="ARBA00022692"/>
    </source>
</evidence>
<feature type="transmembrane region" description="Helical" evidence="10">
    <location>
        <begin position="421"/>
        <end position="442"/>
    </location>
</feature>
<dbReference type="Pfam" id="PF07690">
    <property type="entry name" value="MFS_1"/>
    <property type="match status" value="1"/>
</dbReference>
<sequence>MENVKPVAEPPGVLVDEKDTSVNSSEASKTIITFEKDDPENPYNWSKARQSPNDVSKRPCTNIPQNKKLFVLFTATMTLFNGTLASSLPANVTAPMSAAYGVDNTQGNPELALPISLFLVGYLFGPLVFGPLSELEGRRYVVQTAFAGYTIFTLACALAPNWASMLVFRFMAGTFASAPTAIGGGMMADIYADLTTRGRALTCFYSVSVCGPLIAPTIAGYVSEVSWRWAFWVGLIVAGVTIPPLAFLPETFGPTILARRAKKIRKDVKTSGNGNAETYAAIELEAKGWRNLMSVVLVRPIQMLFTELIVAASSLYIALAYSIYYMFFQTYPIVFKGIYGMSTKISGFMYFPIAAGVFLGMAIFLLWDAYYTKCKKAGRPWAQKTEFSRLPLACIGGPLLVISMFWLGWTARPSISWISPMMAGVPFGAAQILISMSLTNYLGDCYGVYSASAMAIGSCLRNLAAAGLCLAAAPMYTALSVGWASTLLGICDLTDEMPIFVGPLTYQSQNVSISDWIGVLTLCLAPLVAHVLIGAPSPAYLSLSRPPWHERLCHYNPTSILWRYAMVADRRLRAKNWDRIDLAATNALFWTDEGWDGTEEIIQYSRPRCVQLPDDDRVTLLSRDAFKTLIITVQGIQAIILLLSSQIDPGSPGFTIFMGVDIIFFPVALFGLLRLCSCVWLTDEFSFASMEDVPLGTPQMIECSTATFELLSTNPTLSGPQRFRNPSFWGSRVFRFTYLLALLGLLILGLSFIVTIRGSIFYTFTVFTVLLFYIFLLGMTALISIWYLGIKGSKSTVIPCISSFWYKFYTGLLFGFGIALIVIACIETRKTPCGKFTSGVGWQADAMACMGNAFDKMETRQMVDGPYNGTAYYGFMHAKNSSYVQASYIDESQNRFNFTKMCFSSIVGSTNETVQLRDCLKSCDVELKRVQTLLVELNGVQQSSNAMQRAANTMRSVTYPFQQEKLAALRQSLRSVLDDLTLIISIVSLACDATIQDTINTMSQDLKTYTSAQASGISDLQSQVHCHSVQLRSLQSTISGTLDDITEQLHRTQLSIQDFDERVDGKLTIIESGTQSIEASSQVTVARLEEITKALASQSRLMQNMSVQITGIQSLPNTDFATAEQNAGLQEEFNKAFVNELIRSIELLEREILTLYTCGRASPGDIDEHGNTHAEIVFDAANIYWTTGFILRNNALTHAFLNCMRILLQAYNSDKDHFSFSKKLATFPSDPDPFQQDTINTKYLLSFMSQEACFSFSESVVIEISELKPSDSLKAVIQDTSEISDIVKAILSRSIEDLELCVTQNPESVVESIHDMNVLYLSATWPEGLRYLLTTDAVTFIDDIVEIGIFERRTPISRVIDLGRAESVDILLGAGCCLVSGSSRFSDISSDQVAMTIAAHLSERRVRLLRFVQHQLGLFLDKTSVAFADSAAAEICAALDSAGVMIHPSLRVESDYRSIYSQGLITLDVFNCFWEKGFHHFKSHNLIGFTPIIANQFRLDLMIGSANMAELVEPMKWLVKKGFMQEKARDPLNLGLNANATGYHYLGALLAECIYEHDPSGLVPEGMLQDKGIFSHDPDSVSRIRSLTEEQSKAALLEELMGEFTEKLSRLTADPNAVEDLLQHQTFRGLGLSHPVRTRVLPETLQRLLGNDFLLNEHLDEPTSLEERASEMTEYEVPFCGWCN</sequence>
<feature type="transmembrane region" description="Helical" evidence="10">
    <location>
        <begin position="166"/>
        <end position="188"/>
    </location>
</feature>
<dbReference type="InterPro" id="IPR036259">
    <property type="entry name" value="MFS_trans_sf"/>
</dbReference>
<dbReference type="PROSITE" id="PS50850">
    <property type="entry name" value="MFS"/>
    <property type="match status" value="1"/>
</dbReference>
<feature type="transmembrane region" description="Helical" evidence="10">
    <location>
        <begin position="111"/>
        <end position="129"/>
    </location>
</feature>
<feature type="transmembrane region" description="Helical" evidence="10">
    <location>
        <begin position="629"/>
        <end position="647"/>
    </location>
</feature>
<dbReference type="STRING" id="2594813.A0A395M7D7"/>
<comment type="caution">
    <text evidence="12">The sequence shown here is derived from an EMBL/GenBank/DDBJ whole genome shotgun (WGS) entry which is preliminary data.</text>
</comment>
<feature type="domain" description="Major facilitator superfamily (MFS) profile" evidence="11">
    <location>
        <begin position="71"/>
        <end position="498"/>
    </location>
</feature>
<feature type="region of interest" description="Disordered" evidence="9">
    <location>
        <begin position="1"/>
        <end position="59"/>
    </location>
</feature>
<evidence type="ECO:0000256" key="3">
    <source>
        <dbReference type="ARBA" id="ARBA00008335"/>
    </source>
</evidence>
<dbReference type="Gene3D" id="1.20.1250.20">
    <property type="entry name" value="MFS general substrate transporter like domains"/>
    <property type="match status" value="1"/>
</dbReference>
<name>A0A395M7D7_9HYPO</name>
<evidence type="ECO:0000256" key="7">
    <source>
        <dbReference type="ARBA" id="ARBA00023136"/>
    </source>
</evidence>
<protein>
    <submittedName>
        <fullName evidence="12">Fluconazole resistance protein (Flu1)</fullName>
    </submittedName>
</protein>
<feature type="compositionally biased region" description="Polar residues" evidence="9">
    <location>
        <begin position="21"/>
        <end position="31"/>
    </location>
</feature>
<evidence type="ECO:0000256" key="2">
    <source>
        <dbReference type="ARBA" id="ARBA00004236"/>
    </source>
</evidence>
<keyword evidence="4" id="KW-1003">Cell membrane</keyword>
<dbReference type="GO" id="GO:0005886">
    <property type="term" value="C:plasma membrane"/>
    <property type="evidence" value="ECO:0007669"/>
    <property type="project" value="UniProtKB-SubCell"/>
</dbReference>
<keyword evidence="13" id="KW-1185">Reference proteome</keyword>
<feature type="transmembrane region" description="Helical" evidence="10">
    <location>
        <begin position="760"/>
        <end position="788"/>
    </location>
</feature>
<comment type="subcellular location">
    <subcellularLocation>
        <location evidence="2">Cell membrane</location>
    </subcellularLocation>
    <subcellularLocation>
        <location evidence="1">Membrane</location>
        <topology evidence="1">Multi-pass membrane protein</topology>
    </subcellularLocation>
</comment>
<feature type="compositionally biased region" description="Polar residues" evidence="9">
    <location>
        <begin position="43"/>
        <end position="54"/>
    </location>
</feature>
<feature type="transmembrane region" description="Helical" evidence="10">
    <location>
        <begin position="69"/>
        <end position="91"/>
    </location>
</feature>
<keyword evidence="5 10" id="KW-0812">Transmembrane</keyword>
<evidence type="ECO:0000256" key="1">
    <source>
        <dbReference type="ARBA" id="ARBA00004141"/>
    </source>
</evidence>
<dbReference type="EMBL" id="PXXK01000509">
    <property type="protein sequence ID" value="RFN43766.1"/>
    <property type="molecule type" value="Genomic_DNA"/>
</dbReference>